<evidence type="ECO:0000313" key="2">
    <source>
        <dbReference type="Proteomes" id="UP001226434"/>
    </source>
</evidence>
<protein>
    <submittedName>
        <fullName evidence="1">Uncharacterized protein</fullName>
    </submittedName>
</protein>
<dbReference type="RefSeq" id="WP_282333558.1">
    <property type="nucleotide sequence ID" value="NZ_JASBRG010000003.1"/>
</dbReference>
<gene>
    <name evidence="1" type="ORF">QJ048_06655</name>
</gene>
<dbReference type="EMBL" id="JASBRG010000003">
    <property type="protein sequence ID" value="MDI3319445.1"/>
    <property type="molecule type" value="Genomic_DNA"/>
</dbReference>
<organism evidence="1 2">
    <name type="scientific">Pinibacter soli</name>
    <dbReference type="NCBI Taxonomy" id="3044211"/>
    <lineage>
        <taxon>Bacteria</taxon>
        <taxon>Pseudomonadati</taxon>
        <taxon>Bacteroidota</taxon>
        <taxon>Chitinophagia</taxon>
        <taxon>Chitinophagales</taxon>
        <taxon>Chitinophagaceae</taxon>
        <taxon>Pinibacter</taxon>
    </lineage>
</organism>
<evidence type="ECO:0000313" key="1">
    <source>
        <dbReference type="EMBL" id="MDI3319445.1"/>
    </source>
</evidence>
<keyword evidence="2" id="KW-1185">Reference proteome</keyword>
<name>A0ABT6RA70_9BACT</name>
<dbReference type="Proteomes" id="UP001226434">
    <property type="component" value="Unassembled WGS sequence"/>
</dbReference>
<accession>A0ABT6RA70</accession>
<reference evidence="1 2" key="1">
    <citation type="submission" date="2023-05" db="EMBL/GenBank/DDBJ databases">
        <title>Genome sequence of Pinibacter sp. MAH-24.</title>
        <authorList>
            <person name="Huq M.A."/>
        </authorList>
    </citation>
    <scope>NUCLEOTIDE SEQUENCE [LARGE SCALE GENOMIC DNA]</scope>
    <source>
        <strain evidence="1 2">MAH-24</strain>
    </source>
</reference>
<sequence length="112" mass="12648">MNKELTANNNKLIIMEGLPDQYKTAVINNILQASSQEEVQGLITASIKVLEQRGVNATIIHSFVDRVNLQLSWFSPMNKNPQQWSNIAMAKVILYRWKQGASDTTSNSMRNV</sequence>
<proteinExistence type="predicted"/>
<comment type="caution">
    <text evidence="1">The sequence shown here is derived from an EMBL/GenBank/DDBJ whole genome shotgun (WGS) entry which is preliminary data.</text>
</comment>